<evidence type="ECO:0000313" key="2">
    <source>
        <dbReference type="Proteomes" id="UP001054945"/>
    </source>
</evidence>
<proteinExistence type="predicted"/>
<gene>
    <name evidence="1" type="ORF">CEXT_570441</name>
</gene>
<keyword evidence="2" id="KW-1185">Reference proteome</keyword>
<sequence>MEAATDFNVRRPFLLDQDNPAGCTCVLQLHQITARDIVSDKMNYYFLYRGLGNNAFIGCQSSEPLFAQL</sequence>
<dbReference type="EMBL" id="BPLR01004992">
    <property type="protein sequence ID" value="GIX98999.1"/>
    <property type="molecule type" value="Genomic_DNA"/>
</dbReference>
<accession>A0AAV4PT71</accession>
<protein>
    <submittedName>
        <fullName evidence="1">Uncharacterized protein</fullName>
    </submittedName>
</protein>
<evidence type="ECO:0000313" key="1">
    <source>
        <dbReference type="EMBL" id="GIX98999.1"/>
    </source>
</evidence>
<name>A0AAV4PT71_CAEEX</name>
<reference evidence="1 2" key="1">
    <citation type="submission" date="2021-06" db="EMBL/GenBank/DDBJ databases">
        <title>Caerostris extrusa draft genome.</title>
        <authorList>
            <person name="Kono N."/>
            <person name="Arakawa K."/>
        </authorList>
    </citation>
    <scope>NUCLEOTIDE SEQUENCE [LARGE SCALE GENOMIC DNA]</scope>
</reference>
<dbReference type="Proteomes" id="UP001054945">
    <property type="component" value="Unassembled WGS sequence"/>
</dbReference>
<dbReference type="AlphaFoldDB" id="A0AAV4PT71"/>
<comment type="caution">
    <text evidence="1">The sequence shown here is derived from an EMBL/GenBank/DDBJ whole genome shotgun (WGS) entry which is preliminary data.</text>
</comment>
<organism evidence="1 2">
    <name type="scientific">Caerostris extrusa</name>
    <name type="common">Bark spider</name>
    <name type="synonym">Caerostris bankana</name>
    <dbReference type="NCBI Taxonomy" id="172846"/>
    <lineage>
        <taxon>Eukaryota</taxon>
        <taxon>Metazoa</taxon>
        <taxon>Ecdysozoa</taxon>
        <taxon>Arthropoda</taxon>
        <taxon>Chelicerata</taxon>
        <taxon>Arachnida</taxon>
        <taxon>Araneae</taxon>
        <taxon>Araneomorphae</taxon>
        <taxon>Entelegynae</taxon>
        <taxon>Araneoidea</taxon>
        <taxon>Araneidae</taxon>
        <taxon>Caerostris</taxon>
    </lineage>
</organism>